<name>A0A7X0VVS0_9BACL</name>
<protein>
    <submittedName>
        <fullName evidence="9">Right-handed parallel beta-helix repeat-containing protein</fullName>
    </submittedName>
</protein>
<dbReference type="Pfam" id="PF23764">
    <property type="entry name" value="Beta-barrel_GLAA-B_II"/>
    <property type="match status" value="1"/>
</dbReference>
<organism evidence="9 10">
    <name type="scientific">Cohnella zeiphila</name>
    <dbReference type="NCBI Taxonomy" id="2761120"/>
    <lineage>
        <taxon>Bacteria</taxon>
        <taxon>Bacillati</taxon>
        <taxon>Bacillota</taxon>
        <taxon>Bacilli</taxon>
        <taxon>Bacillales</taxon>
        <taxon>Paenibacillaceae</taxon>
        <taxon>Cohnella</taxon>
    </lineage>
</organism>
<proteinExistence type="predicted"/>
<dbReference type="InterPro" id="IPR006626">
    <property type="entry name" value="PbH1"/>
</dbReference>
<sequence length="575" mass="64353">MRIEMAEFGLRGGEERVDATLAVVRALDACRNSRERTELIFAEGRYDFHPERATEFAPSITNHDQGGTRKTGFPLTCLRDFVLDGQGAEFVFHGPMIPFWLERSSDISLRNFTVDWDRPMFEQGIVTEATDTSFDFRLPPDVPYEMRDDGLYFEFGGRRLPVWGLHDIDPVRKTHAYGSGDRLSWSSFRKLKLQEIEPGLIRVTGELRHLPEPGHAITMRFGRRENPGFFVNGCANVAVENVTLHHAPGMGLVAQRTAGLTLRKFDVKLKPGSGRLVTATADAVHFTNCRGTIRIEDCLFENQLDDPCNVHGVYVRIVEKVADDKLLVRFEHEMTVGLEFAGPGDALKFVSRDSLLPYASATVRSWLPVNAELALISFDGPVPEEIGERDVLENETWNPDLLVRGCTVRANRARGFLITTPGKVLLEGNTISAPGAGIKLSGDANSWFESGAVRDVTIRGNTFRDCNYCWPDWGRAVIDIDPEIEEPERHPAAYHRNIRIEDNDFITYAPALVYGHSVDGLTFRGNRIRESGSYPTREGQETAIELRAVTEADFSGNRFERAGQSALLNGEEVPL</sequence>
<comment type="caution">
    <text evidence="9">The sequence shown here is derived from an EMBL/GenBank/DDBJ whole genome shotgun (WGS) entry which is preliminary data.</text>
</comment>
<evidence type="ECO:0000256" key="5">
    <source>
        <dbReference type="ARBA" id="ARBA00022801"/>
    </source>
</evidence>
<dbReference type="InterPro" id="IPR012334">
    <property type="entry name" value="Pectin_lyas_fold"/>
</dbReference>
<comment type="catalytic activity">
    <reaction evidence="1">
        <text>Hydrolysis of terminal, non-reducing alpha-D-galactose residues in alpha-D-galactosides, including galactose oligosaccharides, galactomannans and galactolipids.</text>
        <dbReference type="EC" id="3.2.1.22"/>
    </reaction>
</comment>
<dbReference type="RefSeq" id="WP_185129874.1">
    <property type="nucleotide sequence ID" value="NZ_JACJVO010000018.1"/>
</dbReference>
<evidence type="ECO:0000313" key="10">
    <source>
        <dbReference type="Proteomes" id="UP000564644"/>
    </source>
</evidence>
<evidence type="ECO:0000259" key="7">
    <source>
        <dbReference type="Pfam" id="PF23763"/>
    </source>
</evidence>
<reference evidence="9 10" key="1">
    <citation type="submission" date="2020-08" db="EMBL/GenBank/DDBJ databases">
        <title>Cohnella phylogeny.</title>
        <authorList>
            <person name="Dunlap C."/>
        </authorList>
    </citation>
    <scope>NUCLEOTIDE SEQUENCE [LARGE SCALE GENOMIC DNA]</scope>
    <source>
        <strain evidence="9 10">CBP 2801</strain>
    </source>
</reference>
<dbReference type="InterPro" id="IPR057275">
    <property type="entry name" value="Beta-barrel_GLAA-B_I"/>
</dbReference>
<evidence type="ECO:0000256" key="2">
    <source>
        <dbReference type="ARBA" id="ARBA00001271"/>
    </source>
</evidence>
<dbReference type="AlphaFoldDB" id="A0A7X0VVS0"/>
<accession>A0A7X0VVS0</accession>
<dbReference type="Proteomes" id="UP000564644">
    <property type="component" value="Unassembled WGS sequence"/>
</dbReference>
<evidence type="ECO:0000256" key="4">
    <source>
        <dbReference type="ARBA" id="ARBA00022737"/>
    </source>
</evidence>
<evidence type="ECO:0000256" key="1">
    <source>
        <dbReference type="ARBA" id="ARBA00001255"/>
    </source>
</evidence>
<keyword evidence="10" id="KW-1185">Reference proteome</keyword>
<dbReference type="GO" id="GO:0004557">
    <property type="term" value="F:alpha-galactosidase activity"/>
    <property type="evidence" value="ECO:0007669"/>
    <property type="project" value="UniProtKB-EC"/>
</dbReference>
<dbReference type="SUPFAM" id="SSF51126">
    <property type="entry name" value="Pectin lyase-like"/>
    <property type="match status" value="1"/>
</dbReference>
<comment type="catalytic activity">
    <reaction evidence="2">
        <text>Hydrolysis of terminal, non-reducing branched (1-&gt;3)-alpha-D-galactosidic residues, producing free D-galactose.</text>
        <dbReference type="EC" id="3.2.1.n1"/>
    </reaction>
</comment>
<evidence type="ECO:0000259" key="8">
    <source>
        <dbReference type="Pfam" id="PF23764"/>
    </source>
</evidence>
<evidence type="ECO:0000256" key="3">
    <source>
        <dbReference type="ARBA" id="ARBA00022729"/>
    </source>
</evidence>
<feature type="domain" description="GLAA-B beta-barrel" evidence="8">
    <location>
        <begin position="325"/>
        <end position="392"/>
    </location>
</feature>
<evidence type="ECO:0000256" key="6">
    <source>
        <dbReference type="ARBA" id="ARBA00023295"/>
    </source>
</evidence>
<keyword evidence="5" id="KW-0378">Hydrolase</keyword>
<dbReference type="InterPro" id="IPR011050">
    <property type="entry name" value="Pectin_lyase_fold/virulence"/>
</dbReference>
<evidence type="ECO:0000313" key="9">
    <source>
        <dbReference type="EMBL" id="MBB6732201.1"/>
    </source>
</evidence>
<keyword evidence="6" id="KW-0326">Glycosidase</keyword>
<keyword evidence="4" id="KW-0677">Repeat</keyword>
<dbReference type="InterPro" id="IPR056441">
    <property type="entry name" value="Beta-barrel_GLAA-B_II"/>
</dbReference>
<feature type="domain" description="GLAA-B beta-barrel" evidence="7">
    <location>
        <begin position="123"/>
        <end position="216"/>
    </location>
</feature>
<dbReference type="Pfam" id="PF23763">
    <property type="entry name" value="Beta-barrel_GLAA-B_I"/>
    <property type="match status" value="1"/>
</dbReference>
<gene>
    <name evidence="9" type="ORF">H7C18_14870</name>
</gene>
<dbReference type="SMART" id="SM00710">
    <property type="entry name" value="PbH1"/>
    <property type="match status" value="6"/>
</dbReference>
<keyword evidence="3" id="KW-0732">Signal</keyword>
<dbReference type="Gene3D" id="2.160.20.10">
    <property type="entry name" value="Single-stranded right-handed beta-helix, Pectin lyase-like"/>
    <property type="match status" value="2"/>
</dbReference>
<dbReference type="EMBL" id="JACJVO010000018">
    <property type="protein sequence ID" value="MBB6732201.1"/>
    <property type="molecule type" value="Genomic_DNA"/>
</dbReference>